<evidence type="ECO:0000313" key="3">
    <source>
        <dbReference type="Proteomes" id="UP000594873"/>
    </source>
</evidence>
<proteinExistence type="predicted"/>
<evidence type="ECO:0000256" key="1">
    <source>
        <dbReference type="SAM" id="Phobius"/>
    </source>
</evidence>
<keyword evidence="1" id="KW-0812">Transmembrane</keyword>
<name>A0A7T2GLT1_9SPHN</name>
<keyword evidence="1" id="KW-0472">Membrane</keyword>
<feature type="transmembrane region" description="Helical" evidence="1">
    <location>
        <begin position="20"/>
        <end position="37"/>
    </location>
</feature>
<dbReference type="NCBIfam" id="TIGR02281">
    <property type="entry name" value="clan_AA_DTGA"/>
    <property type="match status" value="1"/>
</dbReference>
<dbReference type="InterPro" id="IPR034122">
    <property type="entry name" value="Retropepsin-like_bacterial"/>
</dbReference>
<dbReference type="CDD" id="cd05483">
    <property type="entry name" value="retropepsin_like_bacteria"/>
    <property type="match status" value="1"/>
</dbReference>
<gene>
    <name evidence="2" type="ORF">IC614_03640</name>
</gene>
<evidence type="ECO:0000313" key="2">
    <source>
        <dbReference type="EMBL" id="QPQ56221.1"/>
    </source>
</evidence>
<dbReference type="EMBL" id="CP065592">
    <property type="protein sequence ID" value="QPQ56221.1"/>
    <property type="molecule type" value="Genomic_DNA"/>
</dbReference>
<dbReference type="GO" id="GO:0006508">
    <property type="term" value="P:proteolysis"/>
    <property type="evidence" value="ECO:0007669"/>
    <property type="project" value="UniProtKB-KW"/>
</dbReference>
<reference evidence="2 3" key="1">
    <citation type="submission" date="2020-11" db="EMBL/GenBank/DDBJ databases">
        <title>Genome seq and assembly of Sphingosinicella sp.</title>
        <authorList>
            <person name="Chhetri G."/>
        </authorList>
    </citation>
    <scope>NUCLEOTIDE SEQUENCE [LARGE SCALE GENOMIC DNA]</scope>
    <source>
        <strain evidence="2 3">UDD2</strain>
    </source>
</reference>
<dbReference type="Proteomes" id="UP000594873">
    <property type="component" value="Chromosome"/>
</dbReference>
<dbReference type="Pfam" id="PF13975">
    <property type="entry name" value="gag-asp_proteas"/>
    <property type="match status" value="1"/>
</dbReference>
<dbReference type="InterPro" id="IPR001969">
    <property type="entry name" value="Aspartic_peptidase_AS"/>
</dbReference>
<dbReference type="Gene3D" id="2.40.70.10">
    <property type="entry name" value="Acid Proteases"/>
    <property type="match status" value="1"/>
</dbReference>
<keyword evidence="2" id="KW-0645">Protease</keyword>
<dbReference type="SUPFAM" id="SSF50630">
    <property type="entry name" value="Acid proteases"/>
    <property type="match status" value="1"/>
</dbReference>
<keyword evidence="2" id="KW-0378">Hydrolase</keyword>
<dbReference type="AlphaFoldDB" id="A0A7T2GLT1"/>
<dbReference type="GO" id="GO:0004190">
    <property type="term" value="F:aspartic-type endopeptidase activity"/>
    <property type="evidence" value="ECO:0007669"/>
    <property type="project" value="InterPro"/>
</dbReference>
<keyword evidence="3" id="KW-1185">Reference proteome</keyword>
<protein>
    <submittedName>
        <fullName evidence="2">TIGR02281 family clan AA aspartic protease</fullName>
        <ecNumber evidence="2">3.4.23.-</ecNumber>
    </submittedName>
</protein>
<dbReference type="InterPro" id="IPR021109">
    <property type="entry name" value="Peptidase_aspartic_dom_sf"/>
</dbReference>
<dbReference type="EC" id="3.4.23.-" evidence="2"/>
<sequence>MLIGSALFARQIPMRSGLKMALGWLIIFFIAFAAFTLRDDFRSFGNRLSAEWNGGAVQQGKELRIPRADDGHYWIEGRLNGQPVRFLVDSGATITSLNSVTAAQAGVELSGGFPVAVETANGTVTADRARVKRLQIGEIVREDFPVHVSETFGDTNVLGMNFLSSLSSWGVEGTWLVLRP</sequence>
<dbReference type="KEGG" id="sflv:IC614_03640"/>
<keyword evidence="1" id="KW-1133">Transmembrane helix</keyword>
<organism evidence="2 3">
    <name type="scientific">Allosphingosinicella flava</name>
    <dbReference type="NCBI Taxonomy" id="2771430"/>
    <lineage>
        <taxon>Bacteria</taxon>
        <taxon>Pseudomonadati</taxon>
        <taxon>Pseudomonadota</taxon>
        <taxon>Alphaproteobacteria</taxon>
        <taxon>Sphingomonadales</taxon>
        <taxon>Sphingomonadaceae</taxon>
        <taxon>Allosphingosinicella</taxon>
    </lineage>
</organism>
<dbReference type="InterPro" id="IPR011969">
    <property type="entry name" value="Clan_AA_Asp_peptidase_C"/>
</dbReference>
<dbReference type="PROSITE" id="PS00141">
    <property type="entry name" value="ASP_PROTEASE"/>
    <property type="match status" value="1"/>
</dbReference>
<accession>A0A7T2GLT1</accession>